<dbReference type="Pfam" id="PF11951">
    <property type="entry name" value="Fungal_trans_2"/>
    <property type="match status" value="1"/>
</dbReference>
<keyword evidence="5" id="KW-0804">Transcription</keyword>
<dbReference type="AlphaFoldDB" id="A0AAD9AHG6"/>
<keyword evidence="6" id="KW-0539">Nucleus</keyword>
<evidence type="ECO:0000256" key="4">
    <source>
        <dbReference type="ARBA" id="ARBA00023125"/>
    </source>
</evidence>
<evidence type="ECO:0000256" key="6">
    <source>
        <dbReference type="ARBA" id="ARBA00023242"/>
    </source>
</evidence>
<dbReference type="Proteomes" id="UP001243330">
    <property type="component" value="Unassembled WGS sequence"/>
</dbReference>
<keyword evidence="1" id="KW-0479">Metal-binding</keyword>
<dbReference type="InterPro" id="IPR052360">
    <property type="entry name" value="Transcr_Regulatory_Proteins"/>
</dbReference>
<evidence type="ECO:0000256" key="1">
    <source>
        <dbReference type="ARBA" id="ARBA00022723"/>
    </source>
</evidence>
<reference evidence="8" key="1">
    <citation type="submission" date="2023-01" db="EMBL/GenBank/DDBJ databases">
        <title>Colletotrichum chrysophilum M932 genome sequence.</title>
        <authorList>
            <person name="Baroncelli R."/>
        </authorList>
    </citation>
    <scope>NUCLEOTIDE SEQUENCE</scope>
    <source>
        <strain evidence="8">M932</strain>
    </source>
</reference>
<evidence type="ECO:0000256" key="5">
    <source>
        <dbReference type="ARBA" id="ARBA00023163"/>
    </source>
</evidence>
<evidence type="ECO:0000256" key="3">
    <source>
        <dbReference type="ARBA" id="ARBA00023015"/>
    </source>
</evidence>
<dbReference type="PANTHER" id="PTHR36206:SF12">
    <property type="entry name" value="ASPERCRYPTIN BIOSYNTHESIS CLUSTER-SPECIFIC TRANSCRIPTION REGULATOR ATNN-RELATED"/>
    <property type="match status" value="1"/>
</dbReference>
<gene>
    <name evidence="8" type="ORF">CCHR01_11724</name>
</gene>
<comment type="caution">
    <text evidence="8">The sequence shown here is derived from an EMBL/GenBank/DDBJ whole genome shotgun (WGS) entry which is preliminary data.</text>
</comment>
<keyword evidence="3" id="KW-0805">Transcription regulation</keyword>
<dbReference type="EMBL" id="JAQOWY010000264">
    <property type="protein sequence ID" value="KAK1845659.1"/>
    <property type="molecule type" value="Genomic_DNA"/>
</dbReference>
<feature type="region of interest" description="Disordered" evidence="7">
    <location>
        <begin position="1"/>
        <end position="20"/>
    </location>
</feature>
<evidence type="ECO:0000313" key="9">
    <source>
        <dbReference type="Proteomes" id="UP001243330"/>
    </source>
</evidence>
<protein>
    <submittedName>
        <fullName evidence="8">Uncharacterized protein</fullName>
    </submittedName>
</protein>
<keyword evidence="2" id="KW-0862">Zinc</keyword>
<proteinExistence type="predicted"/>
<dbReference type="Gene3D" id="3.20.20.80">
    <property type="entry name" value="Glycosidases"/>
    <property type="match status" value="1"/>
</dbReference>
<evidence type="ECO:0000256" key="7">
    <source>
        <dbReference type="SAM" id="MobiDB-lite"/>
    </source>
</evidence>
<evidence type="ECO:0000256" key="2">
    <source>
        <dbReference type="ARBA" id="ARBA00022833"/>
    </source>
</evidence>
<dbReference type="SUPFAM" id="SSF51445">
    <property type="entry name" value="(Trans)glycosidases"/>
    <property type="match status" value="1"/>
</dbReference>
<dbReference type="GO" id="GO:0003677">
    <property type="term" value="F:DNA binding"/>
    <property type="evidence" value="ECO:0007669"/>
    <property type="project" value="UniProtKB-KW"/>
</dbReference>
<dbReference type="InterPro" id="IPR021858">
    <property type="entry name" value="Fun_TF"/>
</dbReference>
<organism evidence="8 9">
    <name type="scientific">Colletotrichum chrysophilum</name>
    <dbReference type="NCBI Taxonomy" id="1836956"/>
    <lineage>
        <taxon>Eukaryota</taxon>
        <taxon>Fungi</taxon>
        <taxon>Dikarya</taxon>
        <taxon>Ascomycota</taxon>
        <taxon>Pezizomycotina</taxon>
        <taxon>Sordariomycetes</taxon>
        <taxon>Hypocreomycetidae</taxon>
        <taxon>Glomerellales</taxon>
        <taxon>Glomerellaceae</taxon>
        <taxon>Colletotrichum</taxon>
        <taxon>Colletotrichum gloeosporioides species complex</taxon>
    </lineage>
</organism>
<accession>A0AAD9AHG6</accession>
<dbReference type="PANTHER" id="PTHR36206">
    <property type="entry name" value="ASPERCRYPTIN BIOSYNTHESIS CLUSTER-SPECIFIC TRANSCRIPTION REGULATOR ATNN-RELATED"/>
    <property type="match status" value="1"/>
</dbReference>
<sequence length="1055" mass="117846">MLRVSERTGKVTPEATSKHQPQCLQLRLRRQASAMPPPVNWDILGTPSERAMFHHVRKCTVAGFGTIAFLEKLWSSYIIPLGYYSDSVKHALIALGCAHRGFIGDYTGDHQVADAQTYNMMASQQFSKAMNFTALDMQKLSPTTLRTSLVSCLIFICLEIMQGRYDKALQHLRSGSSIMIALSKAATDAQAGIPLSAHQKCMAETVKNYYDQLCDLADMFTCFGCDAAYLLEEGEVIPDLSYFFRANSNTDTSKPYSSATEARYDLHLVDQAFGKALRYNVRGSIPMSWTSFLNLPDGMSPLRDDEQWAEEWLHARHLFDVFSARLETYTKNLKSSSSTTRQELWEARLMAVMQKDWSVIIKCLEAPSSQPPDRKYFQDLLEDAESLVYAEAEPMQYPVFTLAADVIPRMSLIAAFSGELDLQQRSISLLYAMRRKEGMWDSREIASVLESILLARECSIWDMELGTFNPDSDNFSIMMLGKVVGPLAALIAALPFVDGQAIRFNNPEGVDIWCGKAYRATNSSFDPGGWFPEPAISQVPLLRLKVRPRLSIYLETDDTANLLIDAAISNQVGSPLPPGFGQNSTSAAPKTLKIEIINGEDVLATEDIELGSVDNEVPLPLDTLAPRMDAYSITVRTTLDSTHIYEGWTEFSFLPYPEDYGSVARIDNLYGGLLAQRGKDAEWDLIFAYTYYTQWTLYWNESVDTLNEFAAMGYNVIHIVPTGSLGEIPFPWDEFEPYLQRADELGIYFRYDVLWTWPNLTNMVDQVTRLRTHPSILLWYQSDEADGKANPPNSTGIAYEQIKSLDPYHPVSLALNCWDFYYADYAAGADIVMSDVYPVAINATFSPVYDTVCNTTYGCCGCDDCEGNFEDISVRLDEFYRRDEILGWQKTQWFAPQAFGNETFWARYPTADEEVVMTMLSVNHGAKGIVMWNYPATDELENLTSRLAGVFTNTAAVDFLLGTERTQDLAIEGAKRVDATVWVDNAKGQALISVVNLNYDGIPGEVKVVLPDGVNVGEVGEVLWGDVAWGFVDGGLVATEGLVGLQTSVIIANLL</sequence>
<dbReference type="GO" id="GO:0046872">
    <property type="term" value="F:metal ion binding"/>
    <property type="evidence" value="ECO:0007669"/>
    <property type="project" value="UniProtKB-KW"/>
</dbReference>
<keyword evidence="4" id="KW-0238">DNA-binding</keyword>
<name>A0AAD9AHG6_9PEZI</name>
<keyword evidence="9" id="KW-1185">Reference proteome</keyword>
<evidence type="ECO:0000313" key="8">
    <source>
        <dbReference type="EMBL" id="KAK1845659.1"/>
    </source>
</evidence>
<dbReference type="InterPro" id="IPR017853">
    <property type="entry name" value="GH"/>
</dbReference>